<organism evidence="2 3">
    <name type="scientific">Steinernema hermaphroditum</name>
    <dbReference type="NCBI Taxonomy" id="289476"/>
    <lineage>
        <taxon>Eukaryota</taxon>
        <taxon>Metazoa</taxon>
        <taxon>Ecdysozoa</taxon>
        <taxon>Nematoda</taxon>
        <taxon>Chromadorea</taxon>
        <taxon>Rhabditida</taxon>
        <taxon>Tylenchina</taxon>
        <taxon>Panagrolaimomorpha</taxon>
        <taxon>Strongyloidoidea</taxon>
        <taxon>Steinernematidae</taxon>
        <taxon>Steinernema</taxon>
    </lineage>
</organism>
<feature type="region of interest" description="Disordered" evidence="1">
    <location>
        <begin position="118"/>
        <end position="155"/>
    </location>
</feature>
<evidence type="ECO:0000313" key="2">
    <source>
        <dbReference type="EMBL" id="KAK0411168.1"/>
    </source>
</evidence>
<feature type="region of interest" description="Disordered" evidence="1">
    <location>
        <begin position="22"/>
        <end position="44"/>
    </location>
</feature>
<dbReference type="EMBL" id="JAUCMV010000003">
    <property type="protein sequence ID" value="KAK0411168.1"/>
    <property type="molecule type" value="Genomic_DNA"/>
</dbReference>
<gene>
    <name evidence="2" type="ORF">QR680_005524</name>
</gene>
<evidence type="ECO:0000256" key="1">
    <source>
        <dbReference type="SAM" id="MobiDB-lite"/>
    </source>
</evidence>
<proteinExistence type="predicted"/>
<dbReference type="Proteomes" id="UP001175271">
    <property type="component" value="Unassembled WGS sequence"/>
</dbReference>
<reference evidence="2" key="1">
    <citation type="submission" date="2023-06" db="EMBL/GenBank/DDBJ databases">
        <title>Genomic analysis of the entomopathogenic nematode Steinernema hermaphroditum.</title>
        <authorList>
            <person name="Schwarz E.M."/>
            <person name="Heppert J.K."/>
            <person name="Baniya A."/>
            <person name="Schwartz H.T."/>
            <person name="Tan C.-H."/>
            <person name="Antoshechkin I."/>
            <person name="Sternberg P.W."/>
            <person name="Goodrich-Blair H."/>
            <person name="Dillman A.R."/>
        </authorList>
    </citation>
    <scope>NUCLEOTIDE SEQUENCE</scope>
    <source>
        <strain evidence="2">PS9179</strain>
        <tissue evidence="2">Whole animal</tissue>
    </source>
</reference>
<name>A0AA39LVJ0_9BILA</name>
<accession>A0AA39LVJ0</accession>
<comment type="caution">
    <text evidence="2">The sequence shown here is derived from an EMBL/GenBank/DDBJ whole genome shotgun (WGS) entry which is preliminary data.</text>
</comment>
<keyword evidence="3" id="KW-1185">Reference proteome</keyword>
<protein>
    <submittedName>
        <fullName evidence="2">Uncharacterized protein</fullName>
    </submittedName>
</protein>
<feature type="compositionally biased region" description="Acidic residues" evidence="1">
    <location>
        <begin position="121"/>
        <end position="130"/>
    </location>
</feature>
<feature type="region of interest" description="Disordered" evidence="1">
    <location>
        <begin position="186"/>
        <end position="212"/>
    </location>
</feature>
<evidence type="ECO:0000313" key="3">
    <source>
        <dbReference type="Proteomes" id="UP001175271"/>
    </source>
</evidence>
<sequence length="234" mass="26451">MRFKESLVQMMGDFVNMNKNPEFRSKSDVSSAQPTAPAGFNGARRHSLNITVGAEGPPESLIHHRHSVCPELLRNPEAGRLETRREVPYSVRRQSEPAIKPTELHHKIRRLRNQSSLCSVDSDEENDSDGASEVSIDRRSFHSDNGALGAGFTEKSPERLSFSKRKTSTIAEELEDDEALRRMSLEPKEEGDLRRLPIEEVHTPPSTPVNRSQRRLSDTFFGSVDWRSGYSVRL</sequence>
<feature type="compositionally biased region" description="Basic and acidic residues" evidence="1">
    <location>
        <begin position="186"/>
        <end position="202"/>
    </location>
</feature>
<dbReference type="AlphaFoldDB" id="A0AA39LVJ0"/>